<dbReference type="Proteomes" id="UP000004069">
    <property type="component" value="Unassembled WGS sequence"/>
</dbReference>
<dbReference type="eggNOG" id="COG1442">
    <property type="taxonomic scope" value="Bacteria"/>
</dbReference>
<comment type="caution">
    <text evidence="2">The sequence shown here is derived from an EMBL/GenBank/DDBJ whole genome shotgun (WGS) entry which is preliminary data.</text>
</comment>
<evidence type="ECO:0000259" key="1">
    <source>
        <dbReference type="Pfam" id="PF14393"/>
    </source>
</evidence>
<feature type="non-terminal residue" evidence="2">
    <location>
        <position position="84"/>
    </location>
</feature>
<reference evidence="2 3" key="1">
    <citation type="submission" date="2010-04" db="EMBL/GenBank/DDBJ databases">
        <authorList>
            <person name="Muzny D."/>
            <person name="Qin X."/>
            <person name="Deng J."/>
            <person name="Jiang H."/>
            <person name="Liu Y."/>
            <person name="Qu J."/>
            <person name="Song X.-Z."/>
            <person name="Zhang L."/>
            <person name="Thornton R."/>
            <person name="Coyle M."/>
            <person name="Francisco L."/>
            <person name="Jackson L."/>
            <person name="Javaid M."/>
            <person name="Korchina V."/>
            <person name="Kovar C."/>
            <person name="Mata R."/>
            <person name="Mathew T."/>
            <person name="Ngo R."/>
            <person name="Nguyen L."/>
            <person name="Nguyen N."/>
            <person name="Okwuonu G."/>
            <person name="Ongeri F."/>
            <person name="Pham C."/>
            <person name="Simmons D."/>
            <person name="Wilczek-Boney K."/>
            <person name="Hale W."/>
            <person name="Jakkamsetti A."/>
            <person name="Pham P."/>
            <person name="Ruth R."/>
            <person name="San Lucas F."/>
            <person name="Warren J."/>
            <person name="Zhang J."/>
            <person name="Zhao Z."/>
            <person name="Zhou C."/>
            <person name="Zhu D."/>
            <person name="Lee S."/>
            <person name="Bess C."/>
            <person name="Blankenburg K."/>
            <person name="Forbes L."/>
            <person name="Fu Q."/>
            <person name="Gubbala S."/>
            <person name="Hirani K."/>
            <person name="Jayaseelan J.C."/>
            <person name="Lara F."/>
            <person name="Munidasa M."/>
            <person name="Palculict T."/>
            <person name="Patil S."/>
            <person name="Pu L.-L."/>
            <person name="Saada N."/>
            <person name="Tang L."/>
            <person name="Weissenberger G."/>
            <person name="Zhu Y."/>
            <person name="Hemphill L."/>
            <person name="Shang Y."/>
            <person name="Youmans B."/>
            <person name="Ayvaz T."/>
            <person name="Ross M."/>
            <person name="Santibanez J."/>
            <person name="Aqrawi P."/>
            <person name="Gross S."/>
            <person name="Joshi V."/>
            <person name="Fowler G."/>
            <person name="Nazareth L."/>
            <person name="Reid J."/>
            <person name="Worley K."/>
            <person name="Petrosino J."/>
            <person name="Highlander S."/>
            <person name="Gibbs R."/>
        </authorList>
    </citation>
    <scope>NUCLEOTIDE SEQUENCE [LARGE SCALE GENOMIC DNA]</scope>
    <source>
        <strain evidence="2 3">DSM 11664</strain>
    </source>
</reference>
<feature type="domain" description="DUF4422" evidence="1">
    <location>
        <begin position="8"/>
        <end position="84"/>
    </location>
</feature>
<gene>
    <name evidence="2" type="ORF">HMPREF0493_1459</name>
</gene>
<keyword evidence="3" id="KW-1185">Reference proteome</keyword>
<dbReference type="Pfam" id="PF14393">
    <property type="entry name" value="DUF4422"/>
    <property type="match status" value="1"/>
</dbReference>
<sequence>MFKIKTVIMVAAHKKFPMPHSEGYLPVLVGAAKNYKPGIKYQRDDEGENISSKNPNYNELTAVYWAWKNLKDVDAIGLVHYRRL</sequence>
<proteinExistence type="predicted"/>
<dbReference type="EMBL" id="ADNY01000061">
    <property type="protein sequence ID" value="EFG54921.1"/>
    <property type="molecule type" value="Genomic_DNA"/>
</dbReference>
<evidence type="ECO:0000313" key="3">
    <source>
        <dbReference type="Proteomes" id="UP000004069"/>
    </source>
</evidence>
<dbReference type="InterPro" id="IPR025536">
    <property type="entry name" value="DUF4422"/>
</dbReference>
<name>D4YV98_9LACO</name>
<accession>D4YV98</accession>
<dbReference type="AlphaFoldDB" id="D4YV98"/>
<organism evidence="2 3">
    <name type="scientific">Lactobacillus amylolyticus DSM 11664</name>
    <dbReference type="NCBI Taxonomy" id="585524"/>
    <lineage>
        <taxon>Bacteria</taxon>
        <taxon>Bacillati</taxon>
        <taxon>Bacillota</taxon>
        <taxon>Bacilli</taxon>
        <taxon>Lactobacillales</taxon>
        <taxon>Lactobacillaceae</taxon>
        <taxon>Lactobacillus</taxon>
    </lineage>
</organism>
<evidence type="ECO:0000313" key="2">
    <source>
        <dbReference type="EMBL" id="EFG54921.1"/>
    </source>
</evidence>
<protein>
    <recommendedName>
        <fullName evidence="1">DUF4422 domain-containing protein</fullName>
    </recommendedName>
</protein>